<dbReference type="Proteomes" id="UP000271554">
    <property type="component" value="Chromosome"/>
</dbReference>
<dbReference type="GO" id="GO:0009366">
    <property type="term" value="C:enterobactin synthetase complex"/>
    <property type="evidence" value="ECO:0007669"/>
    <property type="project" value="InterPro"/>
</dbReference>
<evidence type="ECO:0000256" key="4">
    <source>
        <dbReference type="SAM" id="MobiDB-lite"/>
    </source>
</evidence>
<evidence type="ECO:0000256" key="2">
    <source>
        <dbReference type="PIRSR" id="PIRSR603542-1"/>
    </source>
</evidence>
<keyword evidence="3" id="KW-0460">Magnesium</keyword>
<organism evidence="7 8">
    <name type="scientific">Streptomyces hundungensis</name>
    <dbReference type="NCBI Taxonomy" id="1077946"/>
    <lineage>
        <taxon>Bacteria</taxon>
        <taxon>Bacillati</taxon>
        <taxon>Actinomycetota</taxon>
        <taxon>Actinomycetes</taxon>
        <taxon>Kitasatosporales</taxon>
        <taxon>Streptomycetaceae</taxon>
        <taxon>Streptomyces</taxon>
    </lineage>
</organism>
<protein>
    <submittedName>
        <fullName evidence="7">4'-phosphopantetheinyl transferase Npt</fullName>
        <ecNumber evidence="7">2.7.8.7</ecNumber>
    </submittedName>
</protein>
<keyword evidence="1 7" id="KW-0808">Transferase</keyword>
<feature type="binding site" evidence="2">
    <location>
        <position position="158"/>
    </location>
    <ligand>
        <name>CoA</name>
        <dbReference type="ChEBI" id="CHEBI:57287"/>
    </ligand>
</feature>
<dbReference type="PANTHER" id="PTHR38096">
    <property type="entry name" value="ENTEROBACTIN SYNTHASE COMPONENT D"/>
    <property type="match status" value="1"/>
</dbReference>
<feature type="binding site" evidence="3">
    <location>
        <position position="111"/>
    </location>
    <ligand>
        <name>Mg(2+)</name>
        <dbReference type="ChEBI" id="CHEBI:18420"/>
    </ligand>
</feature>
<dbReference type="EC" id="2.7.8.7" evidence="7"/>
<dbReference type="PANTHER" id="PTHR38096:SF1">
    <property type="entry name" value="ENTEROBACTIN SYNTHASE COMPONENT D"/>
    <property type="match status" value="1"/>
</dbReference>
<feature type="binding site" evidence="2">
    <location>
        <position position="51"/>
    </location>
    <ligand>
        <name>CoA</name>
        <dbReference type="ChEBI" id="CHEBI:57287"/>
    </ligand>
</feature>
<dbReference type="OrthoDB" id="8210607at2"/>
<keyword evidence="8" id="KW-1185">Reference proteome</keyword>
<dbReference type="EMBL" id="CP032698">
    <property type="protein sequence ID" value="AYG84933.1"/>
    <property type="molecule type" value="Genomic_DNA"/>
</dbReference>
<feature type="binding site" evidence="2">
    <location>
        <position position="43"/>
    </location>
    <ligand>
        <name>CoA</name>
        <dbReference type="ChEBI" id="CHEBI:57287"/>
    </ligand>
</feature>
<evidence type="ECO:0000313" key="8">
    <source>
        <dbReference type="Proteomes" id="UP000271554"/>
    </source>
</evidence>
<reference evidence="7 8" key="1">
    <citation type="submission" date="2018-10" db="EMBL/GenBank/DDBJ databases">
        <title>Relationship between Morphology and Antimicrobial Activity in Streptomyces.</title>
        <authorList>
            <person name="Kang H.J."/>
            <person name="Kim S.B."/>
        </authorList>
    </citation>
    <scope>NUCLEOTIDE SEQUENCE [LARGE SCALE GENOMIC DNA]</scope>
    <source>
        <strain evidence="7 8">BH38</strain>
    </source>
</reference>
<feature type="binding site" evidence="2">
    <location>
        <position position="168"/>
    </location>
    <ligand>
        <name>CoA</name>
        <dbReference type="ChEBI" id="CHEBI:57287"/>
    </ligand>
</feature>
<dbReference type="InterPro" id="IPR037143">
    <property type="entry name" value="4-PPantetheinyl_Trfase_dom_sf"/>
</dbReference>
<feature type="binding site" evidence="2">
    <location>
        <begin position="87"/>
        <end position="88"/>
    </location>
    <ligand>
        <name>CoA</name>
        <dbReference type="ChEBI" id="CHEBI:57287"/>
    </ligand>
</feature>
<dbReference type="GO" id="GO:0009239">
    <property type="term" value="P:enterobactin biosynthetic process"/>
    <property type="evidence" value="ECO:0007669"/>
    <property type="project" value="InterPro"/>
</dbReference>
<dbReference type="SUPFAM" id="SSF56214">
    <property type="entry name" value="4'-phosphopantetheinyl transferase"/>
    <property type="match status" value="1"/>
</dbReference>
<evidence type="ECO:0000313" key="7">
    <source>
        <dbReference type="EMBL" id="AYG84933.1"/>
    </source>
</evidence>
<evidence type="ECO:0000256" key="1">
    <source>
        <dbReference type="ARBA" id="ARBA00022679"/>
    </source>
</evidence>
<dbReference type="Pfam" id="PF17837">
    <property type="entry name" value="4PPT_N"/>
    <property type="match status" value="1"/>
</dbReference>
<dbReference type="PRINTS" id="PR01399">
    <property type="entry name" value="ENTSNTHTASED"/>
</dbReference>
<dbReference type="InterPro" id="IPR003542">
    <property type="entry name" value="Enbac_synth_compD-like"/>
</dbReference>
<dbReference type="GO" id="GO:0000287">
    <property type="term" value="F:magnesium ion binding"/>
    <property type="evidence" value="ECO:0007669"/>
    <property type="project" value="InterPro"/>
</dbReference>
<dbReference type="RefSeq" id="WP_120726629.1">
    <property type="nucleotide sequence ID" value="NZ_CP032698.1"/>
</dbReference>
<dbReference type="AlphaFoldDB" id="A0A387HQF2"/>
<name>A0A387HQF2_9ACTN</name>
<feature type="binding site" evidence="2">
    <location>
        <position position="109"/>
    </location>
    <ligand>
        <name>CoA</name>
        <dbReference type="ChEBI" id="CHEBI:57287"/>
    </ligand>
</feature>
<feature type="region of interest" description="Disordered" evidence="4">
    <location>
        <begin position="229"/>
        <end position="251"/>
    </location>
</feature>
<proteinExistence type="predicted"/>
<evidence type="ECO:0000259" key="5">
    <source>
        <dbReference type="Pfam" id="PF01648"/>
    </source>
</evidence>
<dbReference type="Pfam" id="PF01648">
    <property type="entry name" value="ACPS"/>
    <property type="match status" value="1"/>
</dbReference>
<dbReference type="Gene3D" id="3.90.470.20">
    <property type="entry name" value="4'-phosphopantetheinyl transferase domain"/>
    <property type="match status" value="1"/>
</dbReference>
<evidence type="ECO:0000259" key="6">
    <source>
        <dbReference type="Pfam" id="PF17837"/>
    </source>
</evidence>
<feature type="domain" description="4'-phosphopantetheinyl transferase N-terminal" evidence="6">
    <location>
        <begin position="31"/>
        <end position="98"/>
    </location>
</feature>
<dbReference type="GO" id="GO:0005886">
    <property type="term" value="C:plasma membrane"/>
    <property type="evidence" value="ECO:0007669"/>
    <property type="project" value="TreeGrafter"/>
</dbReference>
<evidence type="ECO:0000256" key="3">
    <source>
        <dbReference type="PIRSR" id="PIRSR603542-2"/>
    </source>
</evidence>
<feature type="binding site" evidence="3">
    <location>
        <position position="110"/>
    </location>
    <ligand>
        <name>Mg(2+)</name>
        <dbReference type="ChEBI" id="CHEBI:18420"/>
    </ligand>
</feature>
<comment type="cofactor">
    <cofactor evidence="3">
        <name>Mg(2+)</name>
        <dbReference type="ChEBI" id="CHEBI:18420"/>
    </cofactor>
</comment>
<feature type="compositionally biased region" description="Basic and acidic residues" evidence="4">
    <location>
        <begin position="241"/>
        <end position="251"/>
    </location>
</feature>
<feature type="binding site" evidence="2">
    <location>
        <position position="154"/>
    </location>
    <ligand>
        <name>CoA</name>
        <dbReference type="ChEBI" id="CHEBI:57287"/>
    </ligand>
</feature>
<dbReference type="InterPro" id="IPR041354">
    <property type="entry name" value="4PPT_N"/>
</dbReference>
<sequence length="251" mass="27822">MRPTLLTGLVPQAALTAEEFGDVPDAWIFPEEAAVLSGAAERRRREFATVRHCARLALTSLGRPAGPMVPGERGAPNWPEGVVGSMTHCDGYRAAAVSRRLDVAALGIDAEPHAPLPPALLRRITSPSERDRVTALRRVRPALHWDRLLFSAKESVYKAWFPLTGTWLDFREAELAFDPYRQSFRARLLRTAEDDEGRPLDSLHGRWRIDRGLVVTAVARAGTGPVWREPAATATRGLRQPVRESSTHRNS</sequence>
<accession>A0A387HQF2</accession>
<gene>
    <name evidence="7" type="primary">npt_3</name>
    <name evidence="7" type="ORF">DWB77_07148</name>
</gene>
<dbReference type="KEGG" id="shun:DWB77_07148"/>
<dbReference type="GO" id="GO:0008897">
    <property type="term" value="F:holo-[acyl-carrier-protein] synthase activity"/>
    <property type="evidence" value="ECO:0007669"/>
    <property type="project" value="UniProtKB-EC"/>
</dbReference>
<dbReference type="InterPro" id="IPR008278">
    <property type="entry name" value="4-PPantetheinyl_Trfase_dom"/>
</dbReference>
<feature type="domain" description="4'-phosphopantetheinyl transferase" evidence="5">
    <location>
        <begin position="106"/>
        <end position="186"/>
    </location>
</feature>
<feature type="binding site" evidence="3">
    <location>
        <position position="109"/>
    </location>
    <ligand>
        <name>Mg(2+)</name>
        <dbReference type="ChEBI" id="CHEBI:18420"/>
    </ligand>
</feature>
<keyword evidence="3" id="KW-0479">Metal-binding</keyword>